<gene>
    <name evidence="2" type="ORF">ENP86_03010</name>
</gene>
<proteinExistence type="predicted"/>
<sequence>MKNRTYSTMLIPLMQALTFENILLKLLYRIDYVLSYLTLRMNQKMIVGILFVMILTKMPLAISMRDLRGLFEFAPSDIGA</sequence>
<dbReference type="AlphaFoldDB" id="A0A7V0Z4L9"/>
<keyword evidence="1" id="KW-0812">Transmembrane</keyword>
<keyword evidence="1" id="KW-0472">Membrane</keyword>
<evidence type="ECO:0000313" key="2">
    <source>
        <dbReference type="EMBL" id="HDY58507.1"/>
    </source>
</evidence>
<dbReference type="EMBL" id="DSKY01000009">
    <property type="protein sequence ID" value="HDY58507.1"/>
    <property type="molecule type" value="Genomic_DNA"/>
</dbReference>
<comment type="caution">
    <text evidence="2">The sequence shown here is derived from an EMBL/GenBank/DDBJ whole genome shotgun (WGS) entry which is preliminary data.</text>
</comment>
<organism evidence="2">
    <name type="scientific">candidate division WOR-3 bacterium</name>
    <dbReference type="NCBI Taxonomy" id="2052148"/>
    <lineage>
        <taxon>Bacteria</taxon>
        <taxon>Bacteria division WOR-3</taxon>
    </lineage>
</organism>
<accession>A0A7V0Z4L9</accession>
<name>A0A7V0Z4L9_UNCW3</name>
<evidence type="ECO:0000256" key="1">
    <source>
        <dbReference type="SAM" id="Phobius"/>
    </source>
</evidence>
<feature type="transmembrane region" description="Helical" evidence="1">
    <location>
        <begin position="45"/>
        <end position="62"/>
    </location>
</feature>
<keyword evidence="1" id="KW-1133">Transmembrane helix</keyword>
<protein>
    <submittedName>
        <fullName evidence="2">Uncharacterized protein</fullName>
    </submittedName>
</protein>
<reference evidence="2" key="1">
    <citation type="journal article" date="2020" name="mSystems">
        <title>Genome- and Community-Level Interaction Insights into Carbon Utilization and Element Cycling Functions of Hydrothermarchaeota in Hydrothermal Sediment.</title>
        <authorList>
            <person name="Zhou Z."/>
            <person name="Liu Y."/>
            <person name="Xu W."/>
            <person name="Pan J."/>
            <person name="Luo Z.H."/>
            <person name="Li M."/>
        </authorList>
    </citation>
    <scope>NUCLEOTIDE SEQUENCE [LARGE SCALE GENOMIC DNA]</scope>
    <source>
        <strain evidence="2">SpSt-258</strain>
    </source>
</reference>